<dbReference type="InterPro" id="IPR045584">
    <property type="entry name" value="Pilin-like"/>
</dbReference>
<reference evidence="2 4" key="2">
    <citation type="submission" date="2019-07" db="EMBL/GenBank/DDBJ databases">
        <title>Draft Genome Sequence of the first blaOXA-58-Harboring Acinetobacter colistiniresistens clinical isolate from Brazil.</title>
        <authorList>
            <person name="Favaro L.S."/>
            <person name="Paula-Petroli S.B."/>
            <person name="Moura C.F."/>
            <person name="Tognim M.C.B."/>
            <person name="Venancio E.J."/>
            <person name="Yamada-Ogatta S.F."/>
            <person name="Carrara-Marroni F.E."/>
        </authorList>
    </citation>
    <scope>NUCLEOTIDE SEQUENCE [LARGE SCALE GENOMIC DNA]</scope>
    <source>
        <strain evidence="2 4">DL</strain>
    </source>
</reference>
<dbReference type="EMBL" id="ATGK01000004">
    <property type="protein sequence ID" value="EPG41512.1"/>
    <property type="molecule type" value="Genomic_DNA"/>
</dbReference>
<dbReference type="RefSeq" id="WP_016651456.1">
    <property type="nucleotide sequence ID" value="NZ_BHGD02000084.1"/>
</dbReference>
<comment type="caution">
    <text evidence="1">The sequence shown here is derived from an EMBL/GenBank/DDBJ whole genome shotgun (WGS) entry which is preliminary data.</text>
</comment>
<dbReference type="EMBL" id="VMTP01000056">
    <property type="protein sequence ID" value="TVT81852.1"/>
    <property type="molecule type" value="Genomic_DNA"/>
</dbReference>
<name>S3UPI2_9GAMM</name>
<dbReference type="AlphaFoldDB" id="S3UPI2"/>
<dbReference type="NCBIfam" id="TIGR02532">
    <property type="entry name" value="IV_pilin_GFxxxE"/>
    <property type="match status" value="1"/>
</dbReference>
<reference evidence="1 3" key="1">
    <citation type="submission" date="2013-06" db="EMBL/GenBank/DDBJ databases">
        <title>The Genome Sequence of Acinetobacter sp. NIPH 2036.</title>
        <authorList>
            <consortium name="The Broad Institute Genome Sequencing Platform"/>
            <consortium name="The Broad Institute Genome Sequencing Center for Infectious Disease"/>
            <person name="Cerqueira G."/>
            <person name="Feldgarden M."/>
            <person name="Courvalin P."/>
            <person name="Perichon B."/>
            <person name="Grillot-Courvalin C."/>
            <person name="Clermont D."/>
            <person name="Rocha E."/>
            <person name="Yoon E.-J."/>
            <person name="Nemec A."/>
            <person name="Young S.K."/>
            <person name="Zeng Q."/>
            <person name="Gargeya S."/>
            <person name="Fitzgerald M."/>
            <person name="Abouelleil A."/>
            <person name="Alvarado L."/>
            <person name="Berlin A.M."/>
            <person name="Chapman S.B."/>
            <person name="Dewar J."/>
            <person name="Goldberg J."/>
            <person name="Griggs A."/>
            <person name="Gujja S."/>
            <person name="Hansen M."/>
            <person name="Howarth C."/>
            <person name="Imamovic A."/>
            <person name="Larimer J."/>
            <person name="McCowan C."/>
            <person name="Murphy C."/>
            <person name="Pearson M."/>
            <person name="Priest M."/>
            <person name="Roberts A."/>
            <person name="Saif S."/>
            <person name="Shea T."/>
            <person name="Sykes S."/>
            <person name="Wortman J."/>
            <person name="Nusbaum C."/>
            <person name="Birren B."/>
        </authorList>
    </citation>
    <scope>NUCLEOTIDE SEQUENCE [LARGE SCALE GENOMIC DNA]</scope>
    <source>
        <strain evidence="1 3">NIPH 2036</strain>
    </source>
</reference>
<dbReference type="SUPFAM" id="SSF54523">
    <property type="entry name" value="Pili subunits"/>
    <property type="match status" value="1"/>
</dbReference>
<dbReference type="PATRIC" id="fig|1217696.3.peg.373"/>
<accession>S3UPI2</accession>
<sequence>MGKTRGFTLIELLVTIAVLSVLAMMAAPVLSALIYKSQLNMDARDFTDKLVEIRSNAILSQKEQSLSLDVNQDAAWKPSNKVDWDRGQPTITALSYNAMGRLNSANNLCFILKSKKDETMKAVIIARRSGLVIFDKSFTACPTNLGTE</sequence>
<dbReference type="Proteomes" id="UP000316981">
    <property type="component" value="Unassembled WGS sequence"/>
</dbReference>
<dbReference type="Proteomes" id="UP000014559">
    <property type="component" value="Unassembled WGS sequence"/>
</dbReference>
<dbReference type="HOGENOM" id="CLU_084761_2_1_6"/>
<dbReference type="Pfam" id="PF07963">
    <property type="entry name" value="N_methyl"/>
    <property type="match status" value="1"/>
</dbReference>
<dbReference type="PROSITE" id="PS00409">
    <property type="entry name" value="PROKAR_NTER_METHYL"/>
    <property type="match status" value="1"/>
</dbReference>
<evidence type="ECO:0000313" key="2">
    <source>
        <dbReference type="EMBL" id="TVT81852.1"/>
    </source>
</evidence>
<evidence type="ECO:0000313" key="3">
    <source>
        <dbReference type="Proteomes" id="UP000014559"/>
    </source>
</evidence>
<dbReference type="InterPro" id="IPR012902">
    <property type="entry name" value="N_methyl_site"/>
</dbReference>
<proteinExistence type="predicted"/>
<protein>
    <submittedName>
        <fullName evidence="2">Prepilin-type N-terminal cleavage/methylation domain-containing protein</fullName>
    </submittedName>
</protein>
<evidence type="ECO:0000313" key="4">
    <source>
        <dbReference type="Proteomes" id="UP000316981"/>
    </source>
</evidence>
<dbReference type="GeneID" id="45419297"/>
<evidence type="ECO:0000313" key="1">
    <source>
        <dbReference type="EMBL" id="EPG41512.1"/>
    </source>
</evidence>
<dbReference type="Gene3D" id="3.30.700.10">
    <property type="entry name" value="Glycoprotein, Type 4 Pilin"/>
    <property type="match status" value="1"/>
</dbReference>
<gene>
    <name evidence="1" type="ORF">F907_00384</name>
    <name evidence="2" type="ORF">FPV60_09775</name>
</gene>
<organism evidence="1 3">
    <name type="scientific">Acinetobacter colistiniresistens</name>
    <dbReference type="NCBI Taxonomy" id="280145"/>
    <lineage>
        <taxon>Bacteria</taxon>
        <taxon>Pseudomonadati</taxon>
        <taxon>Pseudomonadota</taxon>
        <taxon>Gammaproteobacteria</taxon>
        <taxon>Moraxellales</taxon>
        <taxon>Moraxellaceae</taxon>
        <taxon>Acinetobacter</taxon>
    </lineage>
</organism>